<evidence type="ECO:0000313" key="2">
    <source>
        <dbReference type="Proteomes" id="UP001500298"/>
    </source>
</evidence>
<proteinExistence type="predicted"/>
<keyword evidence="2" id="KW-1185">Reference proteome</keyword>
<name>A0ABP9DR45_9BACT</name>
<protein>
    <submittedName>
        <fullName evidence="1">Uncharacterized protein</fullName>
    </submittedName>
</protein>
<comment type="caution">
    <text evidence="1">The sequence shown here is derived from an EMBL/GenBank/DDBJ whole genome shotgun (WGS) entry which is preliminary data.</text>
</comment>
<organism evidence="1 2">
    <name type="scientific">Algivirga pacifica</name>
    <dbReference type="NCBI Taxonomy" id="1162670"/>
    <lineage>
        <taxon>Bacteria</taxon>
        <taxon>Pseudomonadati</taxon>
        <taxon>Bacteroidota</taxon>
        <taxon>Cytophagia</taxon>
        <taxon>Cytophagales</taxon>
        <taxon>Flammeovirgaceae</taxon>
        <taxon>Algivirga</taxon>
    </lineage>
</organism>
<evidence type="ECO:0000313" key="1">
    <source>
        <dbReference type="EMBL" id="GAA4852882.1"/>
    </source>
</evidence>
<accession>A0ABP9DR45</accession>
<dbReference type="Proteomes" id="UP001500298">
    <property type="component" value="Unassembled WGS sequence"/>
</dbReference>
<dbReference type="RefSeq" id="WP_345375355.1">
    <property type="nucleotide sequence ID" value="NZ_BAABJX010000083.1"/>
</dbReference>
<sequence>MKTMNSEFFLKELFKLKPDLVKLKGAIKADDETAISLQQQWYIPLEGVKKTKLDNPIEDLVTHQLSKVLSISNLSIDHELLITPEFKIFGGIFTYGLSLSIKDERIYLVNLETFEILFECSETASKFLELILIFIDFRAREWEGYLFSSKETNEYISKATDIAGGTQYYNFVKYLFDYV</sequence>
<reference evidence="2" key="1">
    <citation type="journal article" date="2019" name="Int. J. Syst. Evol. Microbiol.">
        <title>The Global Catalogue of Microorganisms (GCM) 10K type strain sequencing project: providing services to taxonomists for standard genome sequencing and annotation.</title>
        <authorList>
            <consortium name="The Broad Institute Genomics Platform"/>
            <consortium name="The Broad Institute Genome Sequencing Center for Infectious Disease"/>
            <person name="Wu L."/>
            <person name="Ma J."/>
        </authorList>
    </citation>
    <scope>NUCLEOTIDE SEQUENCE [LARGE SCALE GENOMIC DNA]</scope>
    <source>
        <strain evidence="2">JCM 18326</strain>
    </source>
</reference>
<dbReference type="EMBL" id="BAABJX010000083">
    <property type="protein sequence ID" value="GAA4852882.1"/>
    <property type="molecule type" value="Genomic_DNA"/>
</dbReference>
<gene>
    <name evidence="1" type="ORF">GCM10023331_41320</name>
</gene>